<evidence type="ECO:0000313" key="2">
    <source>
        <dbReference type="EMBL" id="EXJ95663.1"/>
    </source>
</evidence>
<feature type="region of interest" description="Disordered" evidence="1">
    <location>
        <begin position="13"/>
        <end position="33"/>
    </location>
</feature>
<evidence type="ECO:0000313" key="3">
    <source>
        <dbReference type="Proteomes" id="UP000019484"/>
    </source>
</evidence>
<feature type="compositionally biased region" description="Basic and acidic residues" evidence="1">
    <location>
        <begin position="423"/>
        <end position="434"/>
    </location>
</feature>
<dbReference type="GeneID" id="19155691"/>
<dbReference type="RefSeq" id="XP_007719892.1">
    <property type="nucleotide sequence ID" value="XM_007721702.1"/>
</dbReference>
<gene>
    <name evidence="2" type="ORF">A1O1_00785</name>
</gene>
<dbReference type="EMBL" id="AMWN01000001">
    <property type="protein sequence ID" value="EXJ95663.1"/>
    <property type="molecule type" value="Genomic_DNA"/>
</dbReference>
<protein>
    <submittedName>
        <fullName evidence="2">Uncharacterized protein</fullName>
    </submittedName>
</protein>
<keyword evidence="3" id="KW-1185">Reference proteome</keyword>
<sequence length="445" mass="48737">MLYALLKVASPSEGEAIPPYSQPPSEHQHPASSRLDGRLSVLEACVDKGVFDTVQLRFRGIILSSVGCNSAIEDIITLTDVKPLSHFRPSTASTRSDSEKARHVDFYFELPANICTLDGVSRSLPLSATISGTTSTAPRGGLNDPQLIQGNCEVSYWVEAQFCLAGREVGFICEHVRMLSLYPRLRASLTKGLPLTIRAKPDLLARCRLQKSPALEVALYEPDMTIDHDTKSGKRQMSIPIAVTMDIHPPAAGADSLDARQSLKCSVEARFEAHTRFSSGPLLSNGERILPDEAISKSTASTQKSTVLFRPLPLYDDQDIPGAKSKRRHPYVATSHLDLSVPDAFSQPSLRWKHLTRTYTLHLSLNFHGLQGAPRYSVCRHIPLSVSAHAPISGEAPKNDVIVSILEANDNLDAEGIMTTLRPSDHIPGEKGIEQTRSPPPPYFR</sequence>
<organism evidence="2 3">
    <name type="scientific">Capronia coronata CBS 617.96</name>
    <dbReference type="NCBI Taxonomy" id="1182541"/>
    <lineage>
        <taxon>Eukaryota</taxon>
        <taxon>Fungi</taxon>
        <taxon>Dikarya</taxon>
        <taxon>Ascomycota</taxon>
        <taxon>Pezizomycotina</taxon>
        <taxon>Eurotiomycetes</taxon>
        <taxon>Chaetothyriomycetidae</taxon>
        <taxon>Chaetothyriales</taxon>
        <taxon>Herpotrichiellaceae</taxon>
        <taxon>Capronia</taxon>
    </lineage>
</organism>
<dbReference type="AlphaFoldDB" id="W9YSY6"/>
<comment type="caution">
    <text evidence="2">The sequence shown here is derived from an EMBL/GenBank/DDBJ whole genome shotgun (WGS) entry which is preliminary data.</text>
</comment>
<evidence type="ECO:0000256" key="1">
    <source>
        <dbReference type="SAM" id="MobiDB-lite"/>
    </source>
</evidence>
<dbReference type="Proteomes" id="UP000019484">
    <property type="component" value="Unassembled WGS sequence"/>
</dbReference>
<proteinExistence type="predicted"/>
<dbReference type="HOGENOM" id="CLU_618246_0_0_1"/>
<feature type="region of interest" description="Disordered" evidence="1">
    <location>
        <begin position="421"/>
        <end position="445"/>
    </location>
</feature>
<accession>W9YSY6</accession>
<name>W9YSY6_9EURO</name>
<reference evidence="2 3" key="1">
    <citation type="submission" date="2013-03" db="EMBL/GenBank/DDBJ databases">
        <title>The Genome Sequence of Capronia coronata CBS 617.96.</title>
        <authorList>
            <consortium name="The Broad Institute Genomics Platform"/>
            <person name="Cuomo C."/>
            <person name="de Hoog S."/>
            <person name="Gorbushina A."/>
            <person name="Walker B."/>
            <person name="Young S.K."/>
            <person name="Zeng Q."/>
            <person name="Gargeya S."/>
            <person name="Fitzgerald M."/>
            <person name="Haas B."/>
            <person name="Abouelleil A."/>
            <person name="Allen A.W."/>
            <person name="Alvarado L."/>
            <person name="Arachchi H.M."/>
            <person name="Berlin A.M."/>
            <person name="Chapman S.B."/>
            <person name="Gainer-Dewar J."/>
            <person name="Goldberg J."/>
            <person name="Griggs A."/>
            <person name="Gujja S."/>
            <person name="Hansen M."/>
            <person name="Howarth C."/>
            <person name="Imamovic A."/>
            <person name="Ireland A."/>
            <person name="Larimer J."/>
            <person name="McCowan C."/>
            <person name="Murphy C."/>
            <person name="Pearson M."/>
            <person name="Poon T.W."/>
            <person name="Priest M."/>
            <person name="Roberts A."/>
            <person name="Saif S."/>
            <person name="Shea T."/>
            <person name="Sisk P."/>
            <person name="Sykes S."/>
            <person name="Wortman J."/>
            <person name="Nusbaum C."/>
            <person name="Birren B."/>
        </authorList>
    </citation>
    <scope>NUCLEOTIDE SEQUENCE [LARGE SCALE GENOMIC DNA]</scope>
    <source>
        <strain evidence="2 3">CBS 617.96</strain>
    </source>
</reference>
<dbReference type="OrthoDB" id="4156953at2759"/>